<dbReference type="FunFam" id="3.40.50.720:FF:000396">
    <property type="entry name" value="(+)-neomenthol dehydrogenase"/>
    <property type="match status" value="1"/>
</dbReference>
<gene>
    <name evidence="7" type="primary">ga16796</name>
    <name evidence="7" type="ORF">PR202_ga16796</name>
</gene>
<dbReference type="Gene3D" id="3.40.50.720">
    <property type="entry name" value="NAD(P)-binding Rossmann-like Domain"/>
    <property type="match status" value="1"/>
</dbReference>
<feature type="compositionally biased region" description="Pro residues" evidence="6">
    <location>
        <begin position="18"/>
        <end position="28"/>
    </location>
</feature>
<evidence type="ECO:0000313" key="7">
    <source>
        <dbReference type="EMBL" id="GJM99675.1"/>
    </source>
</evidence>
<feature type="coiled-coil region" evidence="5">
    <location>
        <begin position="272"/>
        <end position="299"/>
    </location>
</feature>
<dbReference type="EMBL" id="BQKI01000007">
    <property type="protein sequence ID" value="GJM99675.1"/>
    <property type="molecule type" value="Genomic_DNA"/>
</dbReference>
<protein>
    <recommendedName>
        <fullName evidence="9">(+)-neomenthol dehydrogenase</fullName>
    </recommendedName>
</protein>
<dbReference type="Pfam" id="PF00106">
    <property type="entry name" value="adh_short"/>
    <property type="match status" value="2"/>
</dbReference>
<dbReference type="SUPFAM" id="SSF51735">
    <property type="entry name" value="NAD(P)-binding Rossmann-fold domains"/>
    <property type="match status" value="1"/>
</dbReference>
<name>A0AAV5CN76_ELECO</name>
<keyword evidence="8" id="KW-1185">Reference proteome</keyword>
<reference evidence="7" key="2">
    <citation type="submission" date="2021-12" db="EMBL/GenBank/DDBJ databases">
        <title>Resequencing data analysis of finger millet.</title>
        <authorList>
            <person name="Hatakeyama M."/>
            <person name="Aluri S."/>
            <person name="Balachadran M.T."/>
            <person name="Sivarajan S.R."/>
            <person name="Poveda L."/>
            <person name="Shimizu-Inatsugi R."/>
            <person name="Schlapbach R."/>
            <person name="Sreeman S.M."/>
            <person name="Shimizu K.K."/>
        </authorList>
    </citation>
    <scope>NUCLEOTIDE SEQUENCE</scope>
</reference>
<dbReference type="GO" id="GO:0016020">
    <property type="term" value="C:membrane"/>
    <property type="evidence" value="ECO:0007669"/>
    <property type="project" value="TreeGrafter"/>
</dbReference>
<evidence type="ECO:0000256" key="1">
    <source>
        <dbReference type="ARBA" id="ARBA00006484"/>
    </source>
</evidence>
<evidence type="ECO:0000256" key="2">
    <source>
        <dbReference type="ARBA" id="ARBA00022857"/>
    </source>
</evidence>
<keyword evidence="3" id="KW-0560">Oxidoreductase</keyword>
<organism evidence="7 8">
    <name type="scientific">Eleusine coracana subsp. coracana</name>
    <dbReference type="NCBI Taxonomy" id="191504"/>
    <lineage>
        <taxon>Eukaryota</taxon>
        <taxon>Viridiplantae</taxon>
        <taxon>Streptophyta</taxon>
        <taxon>Embryophyta</taxon>
        <taxon>Tracheophyta</taxon>
        <taxon>Spermatophyta</taxon>
        <taxon>Magnoliopsida</taxon>
        <taxon>Liliopsida</taxon>
        <taxon>Poales</taxon>
        <taxon>Poaceae</taxon>
        <taxon>PACMAD clade</taxon>
        <taxon>Chloridoideae</taxon>
        <taxon>Cynodonteae</taxon>
        <taxon>Eleusininae</taxon>
        <taxon>Eleusine</taxon>
    </lineage>
</organism>
<evidence type="ECO:0008006" key="9">
    <source>
        <dbReference type="Google" id="ProtNLM"/>
    </source>
</evidence>
<evidence type="ECO:0000256" key="4">
    <source>
        <dbReference type="RuleBase" id="RU000363"/>
    </source>
</evidence>
<evidence type="ECO:0000256" key="3">
    <source>
        <dbReference type="ARBA" id="ARBA00023002"/>
    </source>
</evidence>
<dbReference type="PRINTS" id="PR00081">
    <property type="entry name" value="GDHRDH"/>
</dbReference>
<evidence type="ECO:0000313" key="8">
    <source>
        <dbReference type="Proteomes" id="UP001054889"/>
    </source>
</evidence>
<comment type="similarity">
    <text evidence="1 4">Belongs to the short-chain dehydrogenases/reductases (SDR) family.</text>
</comment>
<dbReference type="PANTHER" id="PTHR43490:SF120">
    <property type="entry name" value="OS04G0532400 PROTEIN"/>
    <property type="match status" value="1"/>
</dbReference>
<dbReference type="AlphaFoldDB" id="A0AAV5CN76"/>
<feature type="region of interest" description="Disordered" evidence="6">
    <location>
        <begin position="16"/>
        <end position="40"/>
    </location>
</feature>
<dbReference type="PRINTS" id="PR00080">
    <property type="entry name" value="SDRFAMILY"/>
</dbReference>
<keyword evidence="5" id="KW-0175">Coiled coil</keyword>
<dbReference type="InterPro" id="IPR002347">
    <property type="entry name" value="SDR_fam"/>
</dbReference>
<evidence type="ECO:0000256" key="5">
    <source>
        <dbReference type="SAM" id="Coils"/>
    </source>
</evidence>
<proteinExistence type="inferred from homology"/>
<dbReference type="InterPro" id="IPR036291">
    <property type="entry name" value="NAD(P)-bd_dom_sf"/>
</dbReference>
<dbReference type="PANTHER" id="PTHR43490">
    <property type="entry name" value="(+)-NEOMENTHOL DEHYDROGENASE"/>
    <property type="match status" value="1"/>
</dbReference>
<evidence type="ECO:0000256" key="6">
    <source>
        <dbReference type="SAM" id="MobiDB-lite"/>
    </source>
</evidence>
<dbReference type="GO" id="GO:0016491">
    <property type="term" value="F:oxidoreductase activity"/>
    <property type="evidence" value="ECO:0007669"/>
    <property type="project" value="UniProtKB-KW"/>
</dbReference>
<comment type="caution">
    <text evidence="7">The sequence shown here is derived from an EMBL/GenBank/DDBJ whole genome shotgun (WGS) entry which is preliminary data.</text>
</comment>
<keyword evidence="2" id="KW-0521">NADP</keyword>
<accession>A0AAV5CN76</accession>
<sequence length="401" mass="43637">MRSATVLHSAAVLLYSNAPPPPPPPPRINPLTGDAPPAPSPRSAVVLLCSNTTSHANRDAPPAPSPRSVMVRHTVPCLFFLGQPIARAGRAAHRGRALPRARDGSVAVVTGGNKGIGLEVCRQLASSGITVVLTARDEKRGSEAVEKLQKAGLSEIIFYQLDVTDAPNIGRLAHFMKARFGKLDILVNNAAVIGVEYVHDPVDVSVMSDKEFRGMDEHQMLEWLFKNIREPYGAAKQCLETNYYGIKHVIEAMLPLLVASSDGRIVNVSSINGQLRVLNEELRQELDDVDNLTEERLDELLGKFLKDFEAGEAEAREWPTVLSAYKVSKTTMNSYSRILAKRHRELRVNCVHPGYVKTDMSLYSGVLTPAEGASNVTKVALLPAGGPTGTFFAMGEEEPFV</sequence>
<reference evidence="7" key="1">
    <citation type="journal article" date="2018" name="DNA Res.">
        <title>Multiple hybrid de novo genome assembly of finger millet, an orphan allotetraploid crop.</title>
        <authorList>
            <person name="Hatakeyama M."/>
            <person name="Aluri S."/>
            <person name="Balachadran M.T."/>
            <person name="Sivarajan S.R."/>
            <person name="Patrignani A."/>
            <person name="Gruter S."/>
            <person name="Poveda L."/>
            <person name="Shimizu-Inatsugi R."/>
            <person name="Baeten J."/>
            <person name="Francoijs K.J."/>
            <person name="Nataraja K.N."/>
            <person name="Reddy Y.A.N."/>
            <person name="Phadnis S."/>
            <person name="Ravikumar R.L."/>
            <person name="Schlapbach R."/>
            <person name="Sreeman S.M."/>
            <person name="Shimizu K.K."/>
        </authorList>
    </citation>
    <scope>NUCLEOTIDE SEQUENCE</scope>
</reference>
<dbReference type="Proteomes" id="UP001054889">
    <property type="component" value="Unassembled WGS sequence"/>
</dbReference>